<reference evidence="1 2" key="1">
    <citation type="submission" date="2021-03" db="EMBL/GenBank/DDBJ databases">
        <title>Genomic Encyclopedia of Type Strains, Phase IV (KMG-IV): sequencing the most valuable type-strain genomes for metagenomic binning, comparative biology and taxonomic classification.</title>
        <authorList>
            <person name="Goeker M."/>
        </authorList>
    </citation>
    <scope>NUCLEOTIDE SEQUENCE [LARGE SCALE GENOMIC DNA]</scope>
    <source>
        <strain evidence="1 2">DSM 101953</strain>
    </source>
</reference>
<dbReference type="RefSeq" id="WP_209877745.1">
    <property type="nucleotide sequence ID" value="NZ_JAGGLV010000021.1"/>
</dbReference>
<dbReference type="Gene3D" id="2.60.120.260">
    <property type="entry name" value="Galactose-binding domain-like"/>
    <property type="match status" value="3"/>
</dbReference>
<evidence type="ECO:0008006" key="3">
    <source>
        <dbReference type="Google" id="ProtNLM"/>
    </source>
</evidence>
<proteinExistence type="predicted"/>
<keyword evidence="2" id="KW-1185">Reference proteome</keyword>
<dbReference type="EMBL" id="JAGGLV010000021">
    <property type="protein sequence ID" value="MBP2114936.1"/>
    <property type="molecule type" value="Genomic_DNA"/>
</dbReference>
<protein>
    <recommendedName>
        <fullName evidence="3">CBM-cenC domain-containing protein</fullName>
    </recommendedName>
</protein>
<comment type="caution">
    <text evidence="1">The sequence shown here is derived from an EMBL/GenBank/DDBJ whole genome shotgun (WGS) entry which is preliminary data.</text>
</comment>
<evidence type="ECO:0000313" key="2">
    <source>
        <dbReference type="Proteomes" id="UP000773462"/>
    </source>
</evidence>
<name>A0ABS4NZN7_9BACL</name>
<organism evidence="1 2">
    <name type="scientific">Paenibacillus silagei</name>
    <dbReference type="NCBI Taxonomy" id="1670801"/>
    <lineage>
        <taxon>Bacteria</taxon>
        <taxon>Bacillati</taxon>
        <taxon>Bacillota</taxon>
        <taxon>Bacilli</taxon>
        <taxon>Bacillales</taxon>
        <taxon>Paenibacillaceae</taxon>
        <taxon>Paenibacillus</taxon>
    </lineage>
</organism>
<sequence>MRYRKSSLGGIVVFVFFLIGYFSNGNLIFADNGKKQELQYFYNQNRLDFIYSEDNSYLDFYYDRNGNLINKIHREFEGFEKGNISATSFIPLIGTLSMTQEPSKVVNGAYSAYGVGEKNVEWTVFMISDFNTFKLEPNTPYSVTFNYKVIDKPANGGYFDFFVRSLTGNGKDDVGWLTWNEAIGTKGSKKIEFVTGANSDYFLNFGMRNGGAISIDDIKVTKEAESFEKGDITATQYMPLIGTLSMTQEPNKVVSGAYSAYGVGEKNVEWTVFMISDFNTFKLEPNTPYSVTFNYKVIDKPANGGYFDFFVRSLTGNGKDDVGWLTWNEAIGTKGSKKIEFVTGANSDYFLNFGMRNGGAISIDDIKVTKEAESFEKGDITATQYMPLIGTLSMTQEPNKVVSGAYSAYGVGEKNVEWTVFMISDFNTFKLEPNTPYSVTFNYKVIDKPANGGYFDFFVRSLTGNGKDDVGWLTWNEAIGTKGSKKIEFVTGANSDYFLNFGMRNGGAISIDDIKVTKKLQK</sequence>
<dbReference type="Proteomes" id="UP000773462">
    <property type="component" value="Unassembled WGS sequence"/>
</dbReference>
<evidence type="ECO:0000313" key="1">
    <source>
        <dbReference type="EMBL" id="MBP2114936.1"/>
    </source>
</evidence>
<gene>
    <name evidence="1" type="ORF">J2Z70_005120</name>
</gene>
<accession>A0ABS4NZN7</accession>